<comment type="caution">
    <text evidence="1">The sequence shown here is derived from an EMBL/GenBank/DDBJ whole genome shotgun (WGS) entry which is preliminary data.</text>
</comment>
<organism evidence="1 2">
    <name type="scientific">Flavobacterium qiangtangense</name>
    <dbReference type="NCBI Taxonomy" id="1442595"/>
    <lineage>
        <taxon>Bacteria</taxon>
        <taxon>Pseudomonadati</taxon>
        <taxon>Bacteroidota</taxon>
        <taxon>Flavobacteriia</taxon>
        <taxon>Flavobacteriales</taxon>
        <taxon>Flavobacteriaceae</taxon>
        <taxon>Flavobacterium</taxon>
    </lineage>
</organism>
<protein>
    <submittedName>
        <fullName evidence="1">Uncharacterized protein</fullName>
    </submittedName>
</protein>
<accession>A0ABW1PQB2</accession>
<dbReference type="Gene3D" id="2.170.16.10">
    <property type="entry name" value="Hedgehog/Intein (Hint) domain"/>
    <property type="match status" value="1"/>
</dbReference>
<dbReference type="Proteomes" id="UP001596287">
    <property type="component" value="Unassembled WGS sequence"/>
</dbReference>
<name>A0ABW1PQB2_9FLAO</name>
<keyword evidence="2" id="KW-1185">Reference proteome</keyword>
<proteinExistence type="predicted"/>
<evidence type="ECO:0000313" key="1">
    <source>
        <dbReference type="EMBL" id="MFC6097840.1"/>
    </source>
</evidence>
<reference evidence="2" key="1">
    <citation type="journal article" date="2019" name="Int. J. Syst. Evol. Microbiol.">
        <title>The Global Catalogue of Microorganisms (GCM) 10K type strain sequencing project: providing services to taxonomists for standard genome sequencing and annotation.</title>
        <authorList>
            <consortium name="The Broad Institute Genomics Platform"/>
            <consortium name="The Broad Institute Genome Sequencing Center for Infectious Disease"/>
            <person name="Wu L."/>
            <person name="Ma J."/>
        </authorList>
    </citation>
    <scope>NUCLEOTIDE SEQUENCE [LARGE SCALE GENOMIC DNA]</scope>
    <source>
        <strain evidence="2">CCUG 49679</strain>
    </source>
</reference>
<sequence>MANFQEKNIENLKENDEILSFDEKTKTFQKTKIKKLAQQIHSNLYEIQFEKSKVIVTDDYPFYFEGKYYAILKNSKYVATSKLEIGNYVNTFDQNKIGKEKVISIKKLDLKEMTYTIIELEENELFLANNLLVKTEKLAVTEAAIK</sequence>
<dbReference type="InterPro" id="IPR036844">
    <property type="entry name" value="Hint_dom_sf"/>
</dbReference>
<dbReference type="RefSeq" id="WP_379792822.1">
    <property type="nucleotide sequence ID" value="NZ_JBHSQB010000010.1"/>
</dbReference>
<dbReference type="EMBL" id="JBHSQB010000010">
    <property type="protein sequence ID" value="MFC6097840.1"/>
    <property type="molecule type" value="Genomic_DNA"/>
</dbReference>
<dbReference type="SUPFAM" id="SSF51294">
    <property type="entry name" value="Hedgehog/intein (Hint) domain"/>
    <property type="match status" value="1"/>
</dbReference>
<evidence type="ECO:0000313" key="2">
    <source>
        <dbReference type="Proteomes" id="UP001596287"/>
    </source>
</evidence>
<gene>
    <name evidence="1" type="ORF">ACFPVY_14375</name>
</gene>